<keyword evidence="4" id="KW-1133">Transmembrane helix</keyword>
<evidence type="ECO:0000256" key="3">
    <source>
        <dbReference type="SAM" id="MobiDB-lite"/>
    </source>
</evidence>
<gene>
    <name evidence="6" type="ORF">LKD31_11420</name>
</gene>
<feature type="domain" description="PDZ" evidence="5">
    <location>
        <begin position="375"/>
        <end position="464"/>
    </location>
</feature>
<name>A0AAE3DHU3_9FIRM</name>
<dbReference type="SUPFAM" id="SSF50156">
    <property type="entry name" value="PDZ domain-like"/>
    <property type="match status" value="1"/>
</dbReference>
<keyword evidence="4" id="KW-0472">Membrane</keyword>
<keyword evidence="2" id="KW-0378">Hydrolase</keyword>
<dbReference type="PROSITE" id="PS50106">
    <property type="entry name" value="PDZ"/>
    <property type="match status" value="1"/>
</dbReference>
<feature type="region of interest" description="Disordered" evidence="3">
    <location>
        <begin position="1"/>
        <end position="72"/>
    </location>
</feature>
<dbReference type="GO" id="GO:0004252">
    <property type="term" value="F:serine-type endopeptidase activity"/>
    <property type="evidence" value="ECO:0007669"/>
    <property type="project" value="InterPro"/>
</dbReference>
<feature type="compositionally biased region" description="Polar residues" evidence="3">
    <location>
        <begin position="41"/>
        <end position="71"/>
    </location>
</feature>
<keyword evidence="7" id="KW-1185">Reference proteome</keyword>
<keyword evidence="1" id="KW-0645">Protease</keyword>
<dbReference type="InterPro" id="IPR001940">
    <property type="entry name" value="Peptidase_S1C"/>
</dbReference>
<sequence>MSDNHEKFQNGFDPNNGSEPVNTNTSANNAVNSTNAYGTYHNAQYPTNNTPAYTWNAQSAPQQNAPVQPNGQPVYYGVPVHQPQKQPKPKKHGSKFGLKLLAVVLCCAITSAASLGAFVVMIQNGVINVQSSEASSNAAFTISRVVNGDTNSDTSASSDGTVSAMSDQDIAAKLTPSVVCIQNYQVTQNYGFMQTDTSDSSVSPASEGSGIIMSEDGYIITNAHVVEGATSLKVMTSDGETYEAQLVGSDTVTDLAVVKIDATGLTAAEFGSSEDLRVADKVMAIGNPGGHELSSSVTIGYVSALNRAIANNTTGYTMEYIQTDAAINPGNSGGALINEYGQVVGINSAKISATGYEGLGFAIPIDTAQPIISDLIQYGYVKDRAVLGISGQFIDSMTGRFYGLPQGEYVAQLNSSEAQASGLQVGDVITAIDGQQLDSESTLRSAILSKKPGDTVTLQVYRSATQQSATVELKLSEYSAG</sequence>
<evidence type="ECO:0000313" key="7">
    <source>
        <dbReference type="Proteomes" id="UP001199424"/>
    </source>
</evidence>
<dbReference type="PANTHER" id="PTHR43343:SF3">
    <property type="entry name" value="PROTEASE DO-LIKE 8, CHLOROPLASTIC"/>
    <property type="match status" value="1"/>
</dbReference>
<dbReference type="EMBL" id="JAJEQC010000012">
    <property type="protein sequence ID" value="MCC2137615.1"/>
    <property type="molecule type" value="Genomic_DNA"/>
</dbReference>
<organism evidence="6 7">
    <name type="scientific">Hominenteromicrobium mulieris</name>
    <dbReference type="NCBI Taxonomy" id="2885357"/>
    <lineage>
        <taxon>Bacteria</taxon>
        <taxon>Bacillati</taxon>
        <taxon>Bacillota</taxon>
        <taxon>Clostridia</taxon>
        <taxon>Eubacteriales</taxon>
        <taxon>Oscillospiraceae</taxon>
        <taxon>Hominenteromicrobium</taxon>
    </lineage>
</organism>
<dbReference type="AlphaFoldDB" id="A0AAE3DHU3"/>
<dbReference type="Proteomes" id="UP001199424">
    <property type="component" value="Unassembled WGS sequence"/>
</dbReference>
<comment type="caution">
    <text evidence="6">The sequence shown here is derived from an EMBL/GenBank/DDBJ whole genome shotgun (WGS) entry which is preliminary data.</text>
</comment>
<proteinExistence type="predicted"/>
<dbReference type="Gene3D" id="2.30.42.10">
    <property type="match status" value="1"/>
</dbReference>
<accession>A0AAE3DHU3</accession>
<dbReference type="Gene3D" id="2.40.10.120">
    <property type="match status" value="1"/>
</dbReference>
<evidence type="ECO:0000313" key="6">
    <source>
        <dbReference type="EMBL" id="MCC2137615.1"/>
    </source>
</evidence>
<dbReference type="PANTHER" id="PTHR43343">
    <property type="entry name" value="PEPTIDASE S12"/>
    <property type="match status" value="1"/>
</dbReference>
<dbReference type="SUPFAM" id="SSF50494">
    <property type="entry name" value="Trypsin-like serine proteases"/>
    <property type="match status" value="1"/>
</dbReference>
<dbReference type="Pfam" id="PF13180">
    <property type="entry name" value="PDZ_2"/>
    <property type="match status" value="1"/>
</dbReference>
<dbReference type="Pfam" id="PF13365">
    <property type="entry name" value="Trypsin_2"/>
    <property type="match status" value="1"/>
</dbReference>
<keyword evidence="4" id="KW-0812">Transmembrane</keyword>
<evidence type="ECO:0000256" key="4">
    <source>
        <dbReference type="SAM" id="Phobius"/>
    </source>
</evidence>
<protein>
    <submittedName>
        <fullName evidence="6">Trypsin-like peptidase domain-containing protein</fullName>
    </submittedName>
</protein>
<dbReference type="SMART" id="SM00228">
    <property type="entry name" value="PDZ"/>
    <property type="match status" value="1"/>
</dbReference>
<evidence type="ECO:0000256" key="1">
    <source>
        <dbReference type="ARBA" id="ARBA00022670"/>
    </source>
</evidence>
<reference evidence="6" key="1">
    <citation type="submission" date="2021-10" db="EMBL/GenBank/DDBJ databases">
        <title>Anaerobic single-cell dispensing facilitates the cultivation of human gut bacteria.</title>
        <authorList>
            <person name="Afrizal A."/>
        </authorList>
    </citation>
    <scope>NUCLEOTIDE SEQUENCE</scope>
    <source>
        <strain evidence="6">CLA-AA-H250</strain>
    </source>
</reference>
<dbReference type="InterPro" id="IPR009003">
    <property type="entry name" value="Peptidase_S1_PA"/>
</dbReference>
<dbReference type="GO" id="GO:0006508">
    <property type="term" value="P:proteolysis"/>
    <property type="evidence" value="ECO:0007669"/>
    <property type="project" value="UniProtKB-KW"/>
</dbReference>
<feature type="transmembrane region" description="Helical" evidence="4">
    <location>
        <begin position="100"/>
        <end position="122"/>
    </location>
</feature>
<evidence type="ECO:0000256" key="2">
    <source>
        <dbReference type="ARBA" id="ARBA00022801"/>
    </source>
</evidence>
<feature type="compositionally biased region" description="Low complexity" evidence="3">
    <location>
        <begin position="21"/>
        <end position="36"/>
    </location>
</feature>
<evidence type="ECO:0000259" key="5">
    <source>
        <dbReference type="PROSITE" id="PS50106"/>
    </source>
</evidence>
<dbReference type="InterPro" id="IPR051201">
    <property type="entry name" value="Chloro_Bact_Ser_Proteases"/>
</dbReference>
<dbReference type="RefSeq" id="WP_308449798.1">
    <property type="nucleotide sequence ID" value="NZ_JAJEQC010000012.1"/>
</dbReference>
<dbReference type="InterPro" id="IPR001478">
    <property type="entry name" value="PDZ"/>
</dbReference>
<dbReference type="PRINTS" id="PR00834">
    <property type="entry name" value="PROTEASES2C"/>
</dbReference>
<dbReference type="InterPro" id="IPR036034">
    <property type="entry name" value="PDZ_sf"/>
</dbReference>